<name>A0A560HHL7_9PROT</name>
<proteinExistence type="predicted"/>
<gene>
    <name evidence="2" type="ORF">FBZ90_101270</name>
</gene>
<dbReference type="Pfam" id="PF13618">
    <property type="entry name" value="Gluconate_2-dh3"/>
    <property type="match status" value="1"/>
</dbReference>
<dbReference type="InterPro" id="IPR027056">
    <property type="entry name" value="Gluconate_2DH_su3"/>
</dbReference>
<reference evidence="2 3" key="1">
    <citation type="submission" date="2019-06" db="EMBL/GenBank/DDBJ databases">
        <title>Genomic Encyclopedia of Type Strains, Phase IV (KMG-V): Genome sequencing to study the core and pangenomes of soil and plant-associated prokaryotes.</title>
        <authorList>
            <person name="Whitman W."/>
        </authorList>
    </citation>
    <scope>NUCLEOTIDE SEQUENCE [LARGE SCALE GENOMIC DNA]</scope>
    <source>
        <strain evidence="2 3">BR 11622</strain>
    </source>
</reference>
<dbReference type="AlphaFoldDB" id="A0A560HHL7"/>
<dbReference type="Proteomes" id="UP000315751">
    <property type="component" value="Unassembled WGS sequence"/>
</dbReference>
<dbReference type="EMBL" id="VITR01000001">
    <property type="protein sequence ID" value="TWB45935.1"/>
    <property type="molecule type" value="Genomic_DNA"/>
</dbReference>
<sequence length="223" mass="22875">MAAPGITFHRRPPGRVQNVKEDVRPAAPPCRENSQPAPGRRAVLLGGLTLAAAAPLIWSQVKAGTVASSAAVPGAGLPALRERLCDLVIPDTDTPGALRAGVAAFLGVALDHGLVGADAGTLARVAADLDARAGASFLKLSADRQVGVLAALDAAAYATRAPDAAGAAWQAIKGLIVTGYYTSEIGGTQELRYELVPGRWDPDLPARAGDRAWSNDWTGIAFG</sequence>
<organism evidence="2 3">
    <name type="scientific">Nitrospirillum amazonense</name>
    <dbReference type="NCBI Taxonomy" id="28077"/>
    <lineage>
        <taxon>Bacteria</taxon>
        <taxon>Pseudomonadati</taxon>
        <taxon>Pseudomonadota</taxon>
        <taxon>Alphaproteobacteria</taxon>
        <taxon>Rhodospirillales</taxon>
        <taxon>Azospirillaceae</taxon>
        <taxon>Nitrospirillum</taxon>
    </lineage>
</organism>
<feature type="region of interest" description="Disordered" evidence="1">
    <location>
        <begin position="1"/>
        <end position="38"/>
    </location>
</feature>
<evidence type="ECO:0000313" key="3">
    <source>
        <dbReference type="Proteomes" id="UP000315751"/>
    </source>
</evidence>
<accession>A0A560HHL7</accession>
<evidence type="ECO:0000313" key="2">
    <source>
        <dbReference type="EMBL" id="TWB45935.1"/>
    </source>
</evidence>
<dbReference type="OrthoDB" id="6385145at2"/>
<comment type="caution">
    <text evidence="2">The sequence shown here is derived from an EMBL/GenBank/DDBJ whole genome shotgun (WGS) entry which is preliminary data.</text>
</comment>
<protein>
    <submittedName>
        <fullName evidence="2">Gluconate 2-dehydrogenase subunit 3-like protein</fullName>
    </submittedName>
</protein>
<keyword evidence="3" id="KW-1185">Reference proteome</keyword>
<evidence type="ECO:0000256" key="1">
    <source>
        <dbReference type="SAM" id="MobiDB-lite"/>
    </source>
</evidence>